<dbReference type="CDD" id="cd00186">
    <property type="entry name" value="TOP1Ac"/>
    <property type="match status" value="1"/>
</dbReference>
<dbReference type="InterPro" id="IPR023406">
    <property type="entry name" value="Topo_IA_AS"/>
</dbReference>
<dbReference type="InterPro" id="IPR013826">
    <property type="entry name" value="Topo_IA_cen_sub3"/>
</dbReference>
<dbReference type="InterPro" id="IPR013824">
    <property type="entry name" value="Topo_IA_cen_sub1"/>
</dbReference>
<dbReference type="GO" id="GO:0006281">
    <property type="term" value="P:DNA repair"/>
    <property type="evidence" value="ECO:0007669"/>
    <property type="project" value="TreeGrafter"/>
</dbReference>
<dbReference type="PANTHER" id="PTHR11390">
    <property type="entry name" value="PROKARYOTIC DNA TOPOISOMERASE"/>
    <property type="match status" value="1"/>
</dbReference>
<dbReference type="Proteomes" id="UP001377567">
    <property type="component" value="Unassembled WGS sequence"/>
</dbReference>
<dbReference type="EMBL" id="BTGD01000013">
    <property type="protein sequence ID" value="GMM57664.1"/>
    <property type="molecule type" value="Genomic_DNA"/>
</dbReference>
<evidence type="ECO:0000313" key="9">
    <source>
        <dbReference type="EMBL" id="GMM57664.1"/>
    </source>
</evidence>
<dbReference type="InterPro" id="IPR013497">
    <property type="entry name" value="Topo_IA_cen"/>
</dbReference>
<dbReference type="InterPro" id="IPR000380">
    <property type="entry name" value="Topo_IA"/>
</dbReference>
<keyword evidence="5 6" id="KW-0413">Isomerase</keyword>
<dbReference type="Gene3D" id="1.10.290.10">
    <property type="entry name" value="Topoisomerase I, domain 4"/>
    <property type="match status" value="1"/>
</dbReference>
<dbReference type="Gene3D" id="1.10.460.10">
    <property type="entry name" value="Topoisomerase I, domain 2"/>
    <property type="match status" value="1"/>
</dbReference>
<feature type="domain" description="Toprim" evidence="7">
    <location>
        <begin position="2"/>
        <end position="150"/>
    </location>
</feature>
<dbReference type="PANTHER" id="PTHR11390:SF21">
    <property type="entry name" value="DNA TOPOISOMERASE 3-ALPHA"/>
    <property type="match status" value="1"/>
</dbReference>
<evidence type="ECO:0000259" key="8">
    <source>
        <dbReference type="PROSITE" id="PS52039"/>
    </source>
</evidence>
<protein>
    <recommendedName>
        <fullName evidence="6">DNA topoisomerase</fullName>
        <ecNumber evidence="6">5.6.2.1</ecNumber>
    </recommendedName>
</protein>
<evidence type="ECO:0000256" key="5">
    <source>
        <dbReference type="ARBA" id="ARBA00023235"/>
    </source>
</evidence>
<dbReference type="GO" id="GO:0006265">
    <property type="term" value="P:DNA topological change"/>
    <property type="evidence" value="ECO:0007669"/>
    <property type="project" value="InterPro"/>
</dbReference>
<organism evidence="9 10">
    <name type="scientific">Maudiozyma humilis</name>
    <name type="common">Sour dough yeast</name>
    <name type="synonym">Kazachstania humilis</name>
    <dbReference type="NCBI Taxonomy" id="51915"/>
    <lineage>
        <taxon>Eukaryota</taxon>
        <taxon>Fungi</taxon>
        <taxon>Dikarya</taxon>
        <taxon>Ascomycota</taxon>
        <taxon>Saccharomycotina</taxon>
        <taxon>Saccharomycetes</taxon>
        <taxon>Saccharomycetales</taxon>
        <taxon>Saccharomycetaceae</taxon>
        <taxon>Maudiozyma</taxon>
    </lineage>
</organism>
<dbReference type="FunFam" id="1.10.290.10:FF:000001">
    <property type="entry name" value="DNA topoisomerase"/>
    <property type="match status" value="1"/>
</dbReference>
<comment type="catalytic activity">
    <reaction evidence="1 6">
        <text>ATP-independent breakage of single-stranded DNA, followed by passage and rejoining.</text>
        <dbReference type="EC" id="5.6.2.1"/>
    </reaction>
</comment>
<dbReference type="GO" id="GO:0003677">
    <property type="term" value="F:DNA binding"/>
    <property type="evidence" value="ECO:0007669"/>
    <property type="project" value="UniProtKB-KW"/>
</dbReference>
<proteinExistence type="inferred from homology"/>
<dbReference type="InterPro" id="IPR013825">
    <property type="entry name" value="Topo_IA_cen_sub2"/>
</dbReference>
<dbReference type="SMART" id="SM00437">
    <property type="entry name" value="TOP1Ac"/>
    <property type="match status" value="1"/>
</dbReference>
<dbReference type="PRINTS" id="PR00417">
    <property type="entry name" value="PRTPISMRASEI"/>
</dbReference>
<dbReference type="PROSITE" id="PS52039">
    <property type="entry name" value="TOPO_IA_2"/>
    <property type="match status" value="1"/>
</dbReference>
<gene>
    <name evidence="9" type="ORF">DAKH74_042800</name>
</gene>
<keyword evidence="4 6" id="KW-0238">DNA-binding</keyword>
<evidence type="ECO:0000313" key="10">
    <source>
        <dbReference type="Proteomes" id="UP001377567"/>
    </source>
</evidence>
<comment type="caution">
    <text evidence="9">The sequence shown here is derived from an EMBL/GenBank/DDBJ whole genome shotgun (WGS) entry which is preliminary data.</text>
</comment>
<dbReference type="SUPFAM" id="SSF56712">
    <property type="entry name" value="Prokaryotic type I DNA topoisomerase"/>
    <property type="match status" value="1"/>
</dbReference>
<dbReference type="GO" id="GO:0003917">
    <property type="term" value="F:DNA topoisomerase type I (single strand cut, ATP-independent) activity"/>
    <property type="evidence" value="ECO:0007669"/>
    <property type="project" value="UniProtKB-EC"/>
</dbReference>
<dbReference type="AlphaFoldDB" id="A0AAV5S4M8"/>
<dbReference type="EC" id="5.6.2.1" evidence="6"/>
<dbReference type="Gene3D" id="3.40.50.140">
    <property type="match status" value="1"/>
</dbReference>
<dbReference type="SMART" id="SM00493">
    <property type="entry name" value="TOPRIM"/>
    <property type="match status" value="1"/>
</dbReference>
<dbReference type="InterPro" id="IPR034144">
    <property type="entry name" value="TOPRIM_TopoIII"/>
</dbReference>
<dbReference type="Gene3D" id="2.70.20.10">
    <property type="entry name" value="Topoisomerase I, domain 3"/>
    <property type="match status" value="1"/>
</dbReference>
<dbReference type="InterPro" id="IPR023405">
    <property type="entry name" value="Topo_IA_core_domain"/>
</dbReference>
<keyword evidence="3 6" id="KW-0799">Topoisomerase</keyword>
<dbReference type="InterPro" id="IPR003601">
    <property type="entry name" value="Topo_IA_2"/>
</dbReference>
<evidence type="ECO:0000256" key="6">
    <source>
        <dbReference type="RuleBase" id="RU362092"/>
    </source>
</evidence>
<dbReference type="PROSITE" id="PS00396">
    <property type="entry name" value="TOPO_IA_1"/>
    <property type="match status" value="1"/>
</dbReference>
<sequence>MKVLCVAEKNSIAKAVSNILSGGQLRVNNSTYKYVKNYEFTFNGFPFANNGSCEVTMTSVAGHLTSIDFDGARYGWGKCNPAELFDAGVVNSKSKDQEQIAQNIRNEARDKDYLIIWTDCDREGEYIGWEIYEEARKSNSRLNDHTLYRAVFSHLERNHVLQAARNPNKLDKRAVQAVGTRMELDLRTGVSFTRLLTDTMAKKVQNAMGITQRQGSKNERLVISYGPCQFPTLGFVVDRFERIRNFKKEEFWNIQLTIRGEDQGDPTGITTVFQWERGHLFDRLAVLTFYEMCLELAGNKAKVVNVKSKATNKWRPLPLTTVELQKNCSRYLKMNAKQSLAAAEKLYQKGFISYPRTETDTFPQAMDLKSLVEKQAQSDGSAWSSYARDLLDESNPNRTNKYRFPRSGSHDDKAHPPIHPVIALGANANIDASERRVYEYVVRHFLACCSEDARGHTTTISLNWNNEIFNASGLVILERNWLDVYPWMKWENSKVMPKLDMNQEVTIFKAEMKSGFTSPPKPMTESELIMLMDANGIGTDATIAEHIEKIKARNYIKSDKVGKESYLNPTVLGVALVRGFETIGLEDSFSKPFQRREMEDDLKKICDGSLTKDVVIHDIIDKYKGYYHRTTQNKGALLQVYDRVKNSLS</sequence>
<evidence type="ECO:0000259" key="7">
    <source>
        <dbReference type="PROSITE" id="PS50880"/>
    </source>
</evidence>
<reference evidence="9 10" key="1">
    <citation type="journal article" date="2023" name="Elife">
        <title>Identification of key yeast species and microbe-microbe interactions impacting larval growth of Drosophila in the wild.</title>
        <authorList>
            <person name="Mure A."/>
            <person name="Sugiura Y."/>
            <person name="Maeda R."/>
            <person name="Honda K."/>
            <person name="Sakurai N."/>
            <person name="Takahashi Y."/>
            <person name="Watada M."/>
            <person name="Katoh T."/>
            <person name="Gotoh A."/>
            <person name="Gotoh Y."/>
            <person name="Taniguchi I."/>
            <person name="Nakamura K."/>
            <person name="Hayashi T."/>
            <person name="Katayama T."/>
            <person name="Uemura T."/>
            <person name="Hattori Y."/>
        </authorList>
    </citation>
    <scope>NUCLEOTIDE SEQUENCE [LARGE SCALE GENOMIC DNA]</scope>
    <source>
        <strain evidence="9 10">KH-74</strain>
    </source>
</reference>
<dbReference type="GO" id="GO:0035825">
    <property type="term" value="P:homologous recombination"/>
    <property type="evidence" value="ECO:0007669"/>
    <property type="project" value="UniProtKB-ARBA"/>
</dbReference>
<dbReference type="FunFam" id="3.40.50.140:FF:000003">
    <property type="entry name" value="DNA topoisomerase"/>
    <property type="match status" value="1"/>
</dbReference>
<evidence type="ECO:0000256" key="4">
    <source>
        <dbReference type="ARBA" id="ARBA00023125"/>
    </source>
</evidence>
<dbReference type="InterPro" id="IPR003602">
    <property type="entry name" value="Topo_IA_DNA-bd_dom"/>
</dbReference>
<dbReference type="SMART" id="SM00436">
    <property type="entry name" value="TOP1Bc"/>
    <property type="match status" value="1"/>
</dbReference>
<evidence type="ECO:0000256" key="1">
    <source>
        <dbReference type="ARBA" id="ARBA00000213"/>
    </source>
</evidence>
<dbReference type="InterPro" id="IPR006171">
    <property type="entry name" value="TOPRIM_dom"/>
</dbReference>
<feature type="domain" description="Topo IA-type catalytic" evidence="8">
    <location>
        <begin position="171"/>
        <end position="627"/>
    </location>
</feature>
<comment type="function">
    <text evidence="6">Introduces a single-strand break via transesterification at a target site in duplex DNA. Releases the supercoiling and torsional tension of DNA introduced during the DNA replication and transcription by transiently cleaving and rejoining one strand of the DNA duplex. The scissile phosphodiester is attacked by the catalytic tyrosine of the enzyme, resulting in the formation of a DNA-(5'-phosphotyrosyl)-enzyme intermediate and the expulsion of a 3'-OH DNA strand.</text>
</comment>
<dbReference type="PROSITE" id="PS50880">
    <property type="entry name" value="TOPRIM"/>
    <property type="match status" value="1"/>
</dbReference>
<dbReference type="CDD" id="cd03362">
    <property type="entry name" value="TOPRIM_TopoIA_TopoIII"/>
    <property type="match status" value="1"/>
</dbReference>
<keyword evidence="10" id="KW-1185">Reference proteome</keyword>
<dbReference type="Pfam" id="PF01751">
    <property type="entry name" value="Toprim"/>
    <property type="match status" value="1"/>
</dbReference>
<dbReference type="Pfam" id="PF01131">
    <property type="entry name" value="Topoisom_bac"/>
    <property type="match status" value="1"/>
</dbReference>
<evidence type="ECO:0000256" key="3">
    <source>
        <dbReference type="ARBA" id="ARBA00023029"/>
    </source>
</evidence>
<accession>A0AAV5S4M8</accession>
<dbReference type="GO" id="GO:0005634">
    <property type="term" value="C:nucleus"/>
    <property type="evidence" value="ECO:0007669"/>
    <property type="project" value="TreeGrafter"/>
</dbReference>
<evidence type="ECO:0000256" key="2">
    <source>
        <dbReference type="ARBA" id="ARBA00009446"/>
    </source>
</evidence>
<comment type="similarity">
    <text evidence="2 6">Belongs to the type IA topoisomerase family.</text>
</comment>
<name>A0AAV5S4M8_MAUHU</name>
<dbReference type="GO" id="GO:0031422">
    <property type="term" value="C:RecQ family helicase-topoisomerase III complex"/>
    <property type="evidence" value="ECO:0007669"/>
    <property type="project" value="TreeGrafter"/>
</dbReference>